<protein>
    <submittedName>
        <fullName evidence="1">Uncharacterized protein</fullName>
    </submittedName>
</protein>
<gene>
    <name evidence="1" type="ORF">L1987_48174</name>
</gene>
<reference evidence="1 2" key="2">
    <citation type="journal article" date="2022" name="Mol. Ecol. Resour.">
        <title>The genomes of chicory, endive, great burdock and yacon provide insights into Asteraceae paleo-polyploidization history and plant inulin production.</title>
        <authorList>
            <person name="Fan W."/>
            <person name="Wang S."/>
            <person name="Wang H."/>
            <person name="Wang A."/>
            <person name="Jiang F."/>
            <person name="Liu H."/>
            <person name="Zhao H."/>
            <person name="Xu D."/>
            <person name="Zhang Y."/>
        </authorList>
    </citation>
    <scope>NUCLEOTIDE SEQUENCE [LARGE SCALE GENOMIC DNA]</scope>
    <source>
        <strain evidence="2">cv. Yunnan</strain>
        <tissue evidence="1">Leaves</tissue>
    </source>
</reference>
<reference evidence="2" key="1">
    <citation type="journal article" date="2022" name="Mol. Ecol. Resour.">
        <title>The genomes of chicory, endive, great burdock and yacon provide insights into Asteraceae palaeo-polyploidization history and plant inulin production.</title>
        <authorList>
            <person name="Fan W."/>
            <person name="Wang S."/>
            <person name="Wang H."/>
            <person name="Wang A."/>
            <person name="Jiang F."/>
            <person name="Liu H."/>
            <person name="Zhao H."/>
            <person name="Xu D."/>
            <person name="Zhang Y."/>
        </authorList>
    </citation>
    <scope>NUCLEOTIDE SEQUENCE [LARGE SCALE GENOMIC DNA]</scope>
    <source>
        <strain evidence="2">cv. Yunnan</strain>
    </source>
</reference>
<proteinExistence type="predicted"/>
<dbReference type="Proteomes" id="UP001056120">
    <property type="component" value="Linkage Group LG16"/>
</dbReference>
<sequence length="154" mass="16755">MTVLSKLLYGTMQVKSYDCLDLPHYHIFTAITPCALFDILSPPYSSKDGRHGTYFRRSLGVNLPLGTSLIDAHVGGVGVMESVSGSEANESDDDDAICRRMVLVCGTSTGHMAVSRSKLFIPAMVPRLWLLDYIVVNHVASSHLANQAVSQSKI</sequence>
<accession>A0ACB9FR80</accession>
<comment type="caution">
    <text evidence="1">The sequence shown here is derived from an EMBL/GenBank/DDBJ whole genome shotgun (WGS) entry which is preliminary data.</text>
</comment>
<name>A0ACB9FR80_9ASTR</name>
<organism evidence="1 2">
    <name type="scientific">Smallanthus sonchifolius</name>
    <dbReference type="NCBI Taxonomy" id="185202"/>
    <lineage>
        <taxon>Eukaryota</taxon>
        <taxon>Viridiplantae</taxon>
        <taxon>Streptophyta</taxon>
        <taxon>Embryophyta</taxon>
        <taxon>Tracheophyta</taxon>
        <taxon>Spermatophyta</taxon>
        <taxon>Magnoliopsida</taxon>
        <taxon>eudicotyledons</taxon>
        <taxon>Gunneridae</taxon>
        <taxon>Pentapetalae</taxon>
        <taxon>asterids</taxon>
        <taxon>campanulids</taxon>
        <taxon>Asterales</taxon>
        <taxon>Asteraceae</taxon>
        <taxon>Asteroideae</taxon>
        <taxon>Heliantheae alliance</taxon>
        <taxon>Millerieae</taxon>
        <taxon>Smallanthus</taxon>
    </lineage>
</organism>
<evidence type="ECO:0000313" key="2">
    <source>
        <dbReference type="Proteomes" id="UP001056120"/>
    </source>
</evidence>
<evidence type="ECO:0000313" key="1">
    <source>
        <dbReference type="EMBL" id="KAI3773644.1"/>
    </source>
</evidence>
<dbReference type="EMBL" id="CM042033">
    <property type="protein sequence ID" value="KAI3773644.1"/>
    <property type="molecule type" value="Genomic_DNA"/>
</dbReference>
<keyword evidence="2" id="KW-1185">Reference proteome</keyword>